<dbReference type="Proteomes" id="UP001454036">
    <property type="component" value="Unassembled WGS sequence"/>
</dbReference>
<proteinExistence type="predicted"/>
<gene>
    <name evidence="1" type="ORF">LIER_26290</name>
</gene>
<reference evidence="1 2" key="1">
    <citation type="submission" date="2024-01" db="EMBL/GenBank/DDBJ databases">
        <title>The complete chloroplast genome sequence of Lithospermum erythrorhizon: insights into the phylogenetic relationship among Boraginaceae species and the maternal lineages of purple gromwells.</title>
        <authorList>
            <person name="Okada T."/>
            <person name="Watanabe K."/>
        </authorList>
    </citation>
    <scope>NUCLEOTIDE SEQUENCE [LARGE SCALE GENOMIC DNA]</scope>
</reference>
<accession>A0AAV3RDN2</accession>
<name>A0AAV3RDN2_LITER</name>
<keyword evidence="2" id="KW-1185">Reference proteome</keyword>
<evidence type="ECO:0000313" key="1">
    <source>
        <dbReference type="EMBL" id="GAA0172467.1"/>
    </source>
</evidence>
<dbReference type="EMBL" id="BAABME010008139">
    <property type="protein sequence ID" value="GAA0172467.1"/>
    <property type="molecule type" value="Genomic_DNA"/>
</dbReference>
<organism evidence="1 2">
    <name type="scientific">Lithospermum erythrorhizon</name>
    <name type="common">Purple gromwell</name>
    <name type="synonym">Lithospermum officinale var. erythrorhizon</name>
    <dbReference type="NCBI Taxonomy" id="34254"/>
    <lineage>
        <taxon>Eukaryota</taxon>
        <taxon>Viridiplantae</taxon>
        <taxon>Streptophyta</taxon>
        <taxon>Embryophyta</taxon>
        <taxon>Tracheophyta</taxon>
        <taxon>Spermatophyta</taxon>
        <taxon>Magnoliopsida</taxon>
        <taxon>eudicotyledons</taxon>
        <taxon>Gunneridae</taxon>
        <taxon>Pentapetalae</taxon>
        <taxon>asterids</taxon>
        <taxon>lamiids</taxon>
        <taxon>Boraginales</taxon>
        <taxon>Boraginaceae</taxon>
        <taxon>Boraginoideae</taxon>
        <taxon>Lithospermeae</taxon>
        <taxon>Lithospermum</taxon>
    </lineage>
</organism>
<dbReference type="AlphaFoldDB" id="A0AAV3RDN2"/>
<comment type="caution">
    <text evidence="1">The sequence shown here is derived from an EMBL/GenBank/DDBJ whole genome shotgun (WGS) entry which is preliminary data.</text>
</comment>
<protein>
    <submittedName>
        <fullName evidence="1">Uncharacterized protein</fullName>
    </submittedName>
</protein>
<sequence>MIVQKVEYELFLEFCCHCKAYGHNFFGCELLNPHVVNVILDSTFVPKVDQDASEGVPEEMLPREIVDDSGLEEDFVREGFSYSEALFSSLLLWDVDTEMYELDISDEKSEPDVNQLVNSEEDQDAFIERTKQTRKPNFLRVFMRIDVRAEPIMDRIKEYLISLPGGVSYTQRVEFDF</sequence>
<evidence type="ECO:0000313" key="2">
    <source>
        <dbReference type="Proteomes" id="UP001454036"/>
    </source>
</evidence>